<dbReference type="InterPro" id="IPR001959">
    <property type="entry name" value="Transposase"/>
</dbReference>
<dbReference type="AlphaFoldDB" id="A0A552HAC7"/>
<evidence type="ECO:0000259" key="1">
    <source>
        <dbReference type="Pfam" id="PF01385"/>
    </source>
</evidence>
<reference evidence="2 3" key="1">
    <citation type="submission" date="2019-01" db="EMBL/GenBank/DDBJ databases">
        <title>Coherence of Microcystis species and biogeography revealed through population genomics.</title>
        <authorList>
            <person name="Perez-Carrascal O.M."/>
            <person name="Terrat Y."/>
            <person name="Giani A."/>
            <person name="Fortin N."/>
            <person name="Tromas N."/>
            <person name="Shapiro B.J."/>
        </authorList>
    </citation>
    <scope>NUCLEOTIDE SEQUENCE [LARGE SCALE GENOMIC DNA]</scope>
    <source>
        <strain evidence="2">Mv_BB_P_19951000_S68D</strain>
    </source>
</reference>
<sequence>MGVIEFKLKVSQQQQVASSEAIRIGQFVRNKCLRFWMDSTKEDQVNYASLCRYVTELSKNSDFPFLVNLNSMARQASGERAWFAISRFYHNCQKGLAKKGYPQFKKYSRSVEDKSSGWKITEDKKFIQITDKTGIGKLKLLGSFNRDILDKSSIKRVRPLKRADGFYCQFVLDIERIEPLESTGKEVGIDLGLNHFLTDSNGDKVDNPRFLRQAEKRLRKAQRQLSKKKKGS</sequence>
<dbReference type="EMBL" id="SFAZ01000295">
    <property type="protein sequence ID" value="TRU68202.1"/>
    <property type="molecule type" value="Genomic_DNA"/>
</dbReference>
<dbReference type="NCBIfam" id="NF040570">
    <property type="entry name" value="guided_TnpB"/>
    <property type="match status" value="1"/>
</dbReference>
<dbReference type="Proteomes" id="UP000320674">
    <property type="component" value="Unassembled WGS sequence"/>
</dbReference>
<accession>A0A552HAC7</accession>
<name>A0A552HAC7_MICVR</name>
<feature type="domain" description="Probable transposase IS891/IS1136/IS1341" evidence="1">
    <location>
        <begin position="169"/>
        <end position="232"/>
    </location>
</feature>
<evidence type="ECO:0000313" key="2">
    <source>
        <dbReference type="EMBL" id="TRU68202.1"/>
    </source>
</evidence>
<protein>
    <submittedName>
        <fullName evidence="2">Transposase</fullName>
    </submittedName>
</protein>
<feature type="non-terminal residue" evidence="2">
    <location>
        <position position="232"/>
    </location>
</feature>
<gene>
    <name evidence="2" type="ORF">EWV77_20660</name>
</gene>
<evidence type="ECO:0000313" key="3">
    <source>
        <dbReference type="Proteomes" id="UP000320674"/>
    </source>
</evidence>
<proteinExistence type="predicted"/>
<organism evidence="2 3">
    <name type="scientific">Microcystis viridis Mv_BB_P_19951000_S68D</name>
    <dbReference type="NCBI Taxonomy" id="2486270"/>
    <lineage>
        <taxon>Bacteria</taxon>
        <taxon>Bacillati</taxon>
        <taxon>Cyanobacteriota</taxon>
        <taxon>Cyanophyceae</taxon>
        <taxon>Oscillatoriophycideae</taxon>
        <taxon>Chroococcales</taxon>
        <taxon>Microcystaceae</taxon>
        <taxon>Microcystis</taxon>
    </lineage>
</organism>
<dbReference type="Pfam" id="PF01385">
    <property type="entry name" value="OrfB_IS605"/>
    <property type="match status" value="1"/>
</dbReference>
<comment type="caution">
    <text evidence="2">The sequence shown here is derived from an EMBL/GenBank/DDBJ whole genome shotgun (WGS) entry which is preliminary data.</text>
</comment>